<keyword evidence="2 4" id="KW-0862">Zinc</keyword>
<protein>
    <submittedName>
        <fullName evidence="7">PDZ and LIM domain protein 7-like</fullName>
    </submittedName>
</protein>
<dbReference type="PANTHER" id="PTHR24214">
    <property type="entry name" value="PDZ AND LIM DOMAIN PROTEIN ZASP"/>
    <property type="match status" value="1"/>
</dbReference>
<dbReference type="Proteomes" id="UP000694865">
    <property type="component" value="Unplaced"/>
</dbReference>
<dbReference type="SMART" id="SM00132">
    <property type="entry name" value="LIM"/>
    <property type="match status" value="3"/>
</dbReference>
<evidence type="ECO:0000313" key="6">
    <source>
        <dbReference type="Proteomes" id="UP000694865"/>
    </source>
</evidence>
<feature type="domain" description="LIM zinc-binding" evidence="5">
    <location>
        <begin position="62"/>
        <end position="121"/>
    </location>
</feature>
<keyword evidence="1 4" id="KW-0479">Metal-binding</keyword>
<dbReference type="PROSITE" id="PS00478">
    <property type="entry name" value="LIM_DOMAIN_1"/>
    <property type="match status" value="3"/>
</dbReference>
<gene>
    <name evidence="7" type="primary">LOC100369382</name>
</gene>
<evidence type="ECO:0000256" key="1">
    <source>
        <dbReference type="ARBA" id="ARBA00022723"/>
    </source>
</evidence>
<dbReference type="RefSeq" id="XP_002738353.1">
    <property type="nucleotide sequence ID" value="XM_002738307.2"/>
</dbReference>
<evidence type="ECO:0000256" key="4">
    <source>
        <dbReference type="PROSITE-ProRule" id="PRU00125"/>
    </source>
</evidence>
<evidence type="ECO:0000313" key="7">
    <source>
        <dbReference type="RefSeq" id="XP_002738353.1"/>
    </source>
</evidence>
<keyword evidence="3 4" id="KW-0440">LIM domain</keyword>
<name>A0ABM0GVP6_SACKO</name>
<dbReference type="PROSITE" id="PS50023">
    <property type="entry name" value="LIM_DOMAIN_2"/>
    <property type="match status" value="3"/>
</dbReference>
<evidence type="ECO:0000256" key="2">
    <source>
        <dbReference type="ARBA" id="ARBA00022833"/>
    </source>
</evidence>
<keyword evidence="6" id="KW-1185">Reference proteome</keyword>
<sequence length="184" mass="20958">MPVCEKCKKTITGTIVTALDKEWHAECFRCAECRCQLRGKSFFTTKDGRVVCETDYKIFEAARCAKCYESVTGEIVTALDKKWHPHCFVCNHCRKPFGGDGFMVKDDKPYCKKDYQVLFCGGKDVKVVSSDICYGCDQKLGSKWVEAMNQNWHPDCFVCQKCREKLSGEKFYNESGKPVCTKCG</sequence>
<proteinExistence type="predicted"/>
<dbReference type="InterPro" id="IPR001781">
    <property type="entry name" value="Znf_LIM"/>
</dbReference>
<dbReference type="Gene3D" id="2.10.110.10">
    <property type="entry name" value="Cysteine Rich Protein"/>
    <property type="match status" value="3"/>
</dbReference>
<accession>A0ABM0GVP6</accession>
<organism evidence="6 7">
    <name type="scientific">Saccoglossus kowalevskii</name>
    <name type="common">Acorn worm</name>
    <dbReference type="NCBI Taxonomy" id="10224"/>
    <lineage>
        <taxon>Eukaryota</taxon>
        <taxon>Metazoa</taxon>
        <taxon>Hemichordata</taxon>
        <taxon>Enteropneusta</taxon>
        <taxon>Harrimaniidae</taxon>
        <taxon>Saccoglossus</taxon>
    </lineage>
</organism>
<feature type="domain" description="LIM zinc-binding" evidence="5">
    <location>
        <begin position="2"/>
        <end position="61"/>
    </location>
</feature>
<feature type="domain" description="LIM zinc-binding" evidence="5">
    <location>
        <begin position="131"/>
        <end position="184"/>
    </location>
</feature>
<dbReference type="GeneID" id="100369382"/>
<dbReference type="InterPro" id="IPR050604">
    <property type="entry name" value="PDZ-LIM_domain"/>
</dbReference>
<evidence type="ECO:0000259" key="5">
    <source>
        <dbReference type="PROSITE" id="PS50023"/>
    </source>
</evidence>
<evidence type="ECO:0000256" key="3">
    <source>
        <dbReference type="ARBA" id="ARBA00023038"/>
    </source>
</evidence>
<dbReference type="PANTHER" id="PTHR24214:SF38">
    <property type="entry name" value="PDZ AND LIM DOMAIN PROTEIN ZASP-RELATED"/>
    <property type="match status" value="1"/>
</dbReference>
<reference evidence="7" key="1">
    <citation type="submission" date="2025-08" db="UniProtKB">
        <authorList>
            <consortium name="RefSeq"/>
        </authorList>
    </citation>
    <scope>IDENTIFICATION</scope>
    <source>
        <tissue evidence="7">Testes</tissue>
    </source>
</reference>
<dbReference type="SUPFAM" id="SSF57716">
    <property type="entry name" value="Glucocorticoid receptor-like (DNA-binding domain)"/>
    <property type="match status" value="4"/>
</dbReference>
<dbReference type="Pfam" id="PF00412">
    <property type="entry name" value="LIM"/>
    <property type="match status" value="3"/>
</dbReference>